<gene>
    <name evidence="1" type="primary">yhaX</name>
    <name evidence="1" type="ORF">NCTC12967_00332</name>
</gene>
<organism evidence="1 2">
    <name type="scientific">Arachnia propionica</name>
    <dbReference type="NCBI Taxonomy" id="1750"/>
    <lineage>
        <taxon>Bacteria</taxon>
        <taxon>Bacillati</taxon>
        <taxon>Actinomycetota</taxon>
        <taxon>Actinomycetes</taxon>
        <taxon>Propionibacteriales</taxon>
        <taxon>Propionibacteriaceae</taxon>
        <taxon>Arachnia</taxon>
    </lineage>
</organism>
<dbReference type="GeneID" id="64405829"/>
<protein>
    <submittedName>
        <fullName evidence="1">Stress response protein yhaX</fullName>
    </submittedName>
</protein>
<dbReference type="PROSITE" id="PS01228">
    <property type="entry name" value="COF_1"/>
    <property type="match status" value="1"/>
</dbReference>
<dbReference type="Pfam" id="PF08282">
    <property type="entry name" value="Hydrolase_3"/>
    <property type="match status" value="1"/>
</dbReference>
<evidence type="ECO:0000313" key="1">
    <source>
        <dbReference type="EMBL" id="VEH69068.1"/>
    </source>
</evidence>
<dbReference type="InterPro" id="IPR036412">
    <property type="entry name" value="HAD-like_sf"/>
</dbReference>
<dbReference type="GO" id="GO:0000287">
    <property type="term" value="F:magnesium ion binding"/>
    <property type="evidence" value="ECO:0007669"/>
    <property type="project" value="TreeGrafter"/>
</dbReference>
<evidence type="ECO:0000313" key="2">
    <source>
        <dbReference type="Proteomes" id="UP000273044"/>
    </source>
</evidence>
<sequence length="266" mass="28384">MTFKPALVALDIDGTIVSVDGDLPDEVRDAVRRVVAAGVPVVLTTGRAWAGTQIIFDALGLPPGPSVCANGAMIVNYPPVEVVHEIRFDPADSIKRAARLAPNAAIAVTDGMLWRVSKPFPDGELNGEFVVESVEELASRPVSRIVVHDPETDDDVFNEMVEALGLREVSYYMGWSSWVDIVPKDVDKARGLERVCGQLGVAAADVLVLGDGYNDIEMIRWAGRGVAMGDAPHGVRAAADHVTGDFGSGGAVQELERWFPAEIKAG</sequence>
<dbReference type="RefSeq" id="WP_061787271.1">
    <property type="nucleotide sequence ID" value="NZ_CAJZDL010000155.1"/>
</dbReference>
<dbReference type="Gene3D" id="3.40.50.1000">
    <property type="entry name" value="HAD superfamily/HAD-like"/>
    <property type="match status" value="1"/>
</dbReference>
<reference evidence="1 2" key="1">
    <citation type="submission" date="2018-12" db="EMBL/GenBank/DDBJ databases">
        <authorList>
            <consortium name="Pathogen Informatics"/>
        </authorList>
    </citation>
    <scope>NUCLEOTIDE SEQUENCE [LARGE SCALE GENOMIC DNA]</scope>
    <source>
        <strain evidence="1 2">NCTC12967</strain>
    </source>
</reference>
<dbReference type="InterPro" id="IPR023214">
    <property type="entry name" value="HAD_sf"/>
</dbReference>
<dbReference type="EMBL" id="LR134406">
    <property type="protein sequence ID" value="VEH69068.1"/>
    <property type="molecule type" value="Genomic_DNA"/>
</dbReference>
<dbReference type="SUPFAM" id="SSF56784">
    <property type="entry name" value="HAD-like"/>
    <property type="match status" value="1"/>
</dbReference>
<dbReference type="PANTHER" id="PTHR10000">
    <property type="entry name" value="PHOSPHOSERINE PHOSPHATASE"/>
    <property type="match status" value="1"/>
</dbReference>
<dbReference type="PROSITE" id="PS01229">
    <property type="entry name" value="COF_2"/>
    <property type="match status" value="1"/>
</dbReference>
<accession>A0A448MV94</accession>
<dbReference type="InterPro" id="IPR006379">
    <property type="entry name" value="HAD-SF_hydro_IIB"/>
</dbReference>
<name>A0A448MV94_9ACTN</name>
<dbReference type="Proteomes" id="UP000273044">
    <property type="component" value="Chromosome"/>
</dbReference>
<dbReference type="GO" id="GO:0005829">
    <property type="term" value="C:cytosol"/>
    <property type="evidence" value="ECO:0007669"/>
    <property type="project" value="TreeGrafter"/>
</dbReference>
<proteinExistence type="predicted"/>
<dbReference type="NCBIfam" id="TIGR01484">
    <property type="entry name" value="HAD-SF-IIB"/>
    <property type="match status" value="1"/>
</dbReference>
<dbReference type="PANTHER" id="PTHR10000:SF8">
    <property type="entry name" value="HAD SUPERFAMILY HYDROLASE-LIKE, TYPE 3"/>
    <property type="match status" value="1"/>
</dbReference>
<dbReference type="AlphaFoldDB" id="A0A448MV94"/>
<dbReference type="GO" id="GO:0016791">
    <property type="term" value="F:phosphatase activity"/>
    <property type="evidence" value="ECO:0007669"/>
    <property type="project" value="TreeGrafter"/>
</dbReference>
<keyword evidence="2" id="KW-1185">Reference proteome</keyword>
<dbReference type="Gene3D" id="3.30.1240.10">
    <property type="match status" value="1"/>
</dbReference>